<comment type="caution">
    <text evidence="1">The sequence shown here is derived from an EMBL/GenBank/DDBJ whole genome shotgun (WGS) entry which is preliminary data.</text>
</comment>
<dbReference type="Proteomes" id="UP001595735">
    <property type="component" value="Unassembled WGS sequence"/>
</dbReference>
<accession>A0ABV7XPZ3</accession>
<organism evidence="1 2">
    <name type="scientific">Chryseobacterium tructae</name>
    <dbReference type="NCBI Taxonomy" id="1037380"/>
    <lineage>
        <taxon>Bacteria</taxon>
        <taxon>Pseudomonadati</taxon>
        <taxon>Bacteroidota</taxon>
        <taxon>Flavobacteriia</taxon>
        <taxon>Flavobacteriales</taxon>
        <taxon>Weeksellaceae</taxon>
        <taxon>Chryseobacterium group</taxon>
        <taxon>Chryseobacterium</taxon>
    </lineage>
</organism>
<name>A0ABV7XPZ3_9FLAO</name>
<gene>
    <name evidence="1" type="ORF">ACFONJ_03715</name>
</gene>
<keyword evidence="2" id="KW-1185">Reference proteome</keyword>
<sequence length="86" mass="10681">MSEEIIIHTIEEIRDIHDMYFKEIQQLFEKRKKEELSLFEKNRLSLLYQRVTALRCYLKKDGKVSNLYKYFHLYFLIKDRSGNYRI</sequence>
<dbReference type="EMBL" id="JBHRYO010000002">
    <property type="protein sequence ID" value="MFC3755072.1"/>
    <property type="molecule type" value="Genomic_DNA"/>
</dbReference>
<proteinExistence type="predicted"/>
<evidence type="ECO:0000313" key="1">
    <source>
        <dbReference type="EMBL" id="MFC3755072.1"/>
    </source>
</evidence>
<reference evidence="2" key="1">
    <citation type="journal article" date="2019" name="Int. J. Syst. Evol. Microbiol.">
        <title>The Global Catalogue of Microorganisms (GCM) 10K type strain sequencing project: providing services to taxonomists for standard genome sequencing and annotation.</title>
        <authorList>
            <consortium name="The Broad Institute Genomics Platform"/>
            <consortium name="The Broad Institute Genome Sequencing Center for Infectious Disease"/>
            <person name="Wu L."/>
            <person name="Ma J."/>
        </authorList>
    </citation>
    <scope>NUCLEOTIDE SEQUENCE [LARGE SCALE GENOMIC DNA]</scope>
    <source>
        <strain evidence="2">CECT 7798</strain>
    </source>
</reference>
<protein>
    <submittedName>
        <fullName evidence="1">Uncharacterized protein</fullName>
    </submittedName>
</protein>
<evidence type="ECO:0000313" key="2">
    <source>
        <dbReference type="Proteomes" id="UP001595735"/>
    </source>
</evidence>